<dbReference type="Pfam" id="PF17482">
    <property type="entry name" value="Phage_sheath_1C"/>
    <property type="match status" value="1"/>
</dbReference>
<evidence type="ECO:0000259" key="4">
    <source>
        <dbReference type="Pfam" id="PF17482"/>
    </source>
</evidence>
<evidence type="ECO:0000256" key="1">
    <source>
        <dbReference type="ARBA" id="ARBA00008005"/>
    </source>
</evidence>
<feature type="domain" description="Tail sheath protein C-terminal" evidence="4">
    <location>
        <begin position="328"/>
        <end position="433"/>
    </location>
</feature>
<accession>A0ABR8CFC9</accession>
<evidence type="ECO:0000313" key="6">
    <source>
        <dbReference type="Proteomes" id="UP000618445"/>
    </source>
</evidence>
<reference evidence="5 6" key="1">
    <citation type="journal article" date="2020" name="ISME J.">
        <title>Comparative genomics reveals insights into cyanobacterial evolution and habitat adaptation.</title>
        <authorList>
            <person name="Chen M.Y."/>
            <person name="Teng W.K."/>
            <person name="Zhao L."/>
            <person name="Hu C.X."/>
            <person name="Zhou Y.K."/>
            <person name="Han B.P."/>
            <person name="Song L.R."/>
            <person name="Shu W.S."/>
        </authorList>
    </citation>
    <scope>NUCLEOTIDE SEQUENCE [LARGE SCALE GENOMIC DNA]</scope>
    <source>
        <strain evidence="5 6">FACHB-1050</strain>
    </source>
</reference>
<dbReference type="EMBL" id="JACJQY010000051">
    <property type="protein sequence ID" value="MBD2319433.1"/>
    <property type="molecule type" value="Genomic_DNA"/>
</dbReference>
<feature type="domain" description="Tail sheath protein subtilisin-like" evidence="3">
    <location>
        <begin position="213"/>
        <end position="323"/>
    </location>
</feature>
<name>A0ABR8CFC9_9CYAN</name>
<dbReference type="PANTHER" id="PTHR35861:SF1">
    <property type="entry name" value="PHAGE TAIL SHEATH PROTEIN"/>
    <property type="match status" value="1"/>
</dbReference>
<dbReference type="InterPro" id="IPR020287">
    <property type="entry name" value="Tail_sheath_C"/>
</dbReference>
<evidence type="ECO:0000256" key="2">
    <source>
        <dbReference type="SAM" id="MobiDB-lite"/>
    </source>
</evidence>
<feature type="region of interest" description="Disordered" evidence="2">
    <location>
        <begin position="47"/>
        <end position="67"/>
    </location>
</feature>
<dbReference type="RefSeq" id="WP_190581444.1">
    <property type="nucleotide sequence ID" value="NZ_CAWPQU010000047.1"/>
</dbReference>
<dbReference type="InterPro" id="IPR035089">
    <property type="entry name" value="Phage_sheath_subtilisin"/>
</dbReference>
<dbReference type="Gene3D" id="3.40.50.11780">
    <property type="match status" value="1"/>
</dbReference>
<comment type="similarity">
    <text evidence="1">Belongs to the myoviridae tail sheath protein family.</text>
</comment>
<proteinExistence type="inferred from homology"/>
<keyword evidence="6" id="KW-1185">Reference proteome</keyword>
<sequence length="441" mass="48338">MPTYLSPGVYVEEVASGLAPIAGVGTSTAGFIGIISLASLSPVASTKTKSKKDPIGDELVPTPPPTVEPNPLAKKGDFIIGDDQYSVVLQDQKKAEDAVILATSIKVGEVQLCTNFSEFKKYFGDFSTDPGQNILAHAVYGFFRNGGTRCFVTWVKAEKDIDVALDRFEAIDEIAIVAAPGVTEKSTLGKIDIHCRLLGDRFAILDTGEDIEVDQEKLEPGGSKSTILGNSDYAAVYFPWIQVFDPITNAPKFVPPSGYIAGVYARVDNHRGVHKAPANEPILGAVGLKQEISKIKQEPLNQMGINCIRNLNGNIRIWGARTLGAGKDNPDFKYINIRRQFNYIRESIDEGTQWTVFEPNTPELWARIRRNISAFLTNEWRKGALFGTTPQEAFFVKCDAETNPIDVRKLGQVVTEIGVAVIEPAEFVIFRITQIVTEDKA</sequence>
<dbReference type="InterPro" id="IPR052042">
    <property type="entry name" value="Tail_sheath_structural"/>
</dbReference>
<protein>
    <submittedName>
        <fullName evidence="5">Phage tail sheath family protein</fullName>
    </submittedName>
</protein>
<comment type="caution">
    <text evidence="5">The sequence shown here is derived from an EMBL/GenBank/DDBJ whole genome shotgun (WGS) entry which is preliminary data.</text>
</comment>
<dbReference type="Pfam" id="PF04984">
    <property type="entry name" value="Phage_sheath_1"/>
    <property type="match status" value="1"/>
</dbReference>
<evidence type="ECO:0000259" key="3">
    <source>
        <dbReference type="Pfam" id="PF04984"/>
    </source>
</evidence>
<dbReference type="Proteomes" id="UP000618445">
    <property type="component" value="Unassembled WGS sequence"/>
</dbReference>
<evidence type="ECO:0000313" key="5">
    <source>
        <dbReference type="EMBL" id="MBD2319433.1"/>
    </source>
</evidence>
<dbReference type="PANTHER" id="PTHR35861">
    <property type="match status" value="1"/>
</dbReference>
<gene>
    <name evidence="5" type="ORF">H6G05_21660</name>
</gene>
<organism evidence="5 6">
    <name type="scientific">Phormidium tenue FACHB-1050</name>
    <dbReference type="NCBI Taxonomy" id="2692857"/>
    <lineage>
        <taxon>Bacteria</taxon>
        <taxon>Bacillati</taxon>
        <taxon>Cyanobacteriota</taxon>
        <taxon>Cyanophyceae</taxon>
        <taxon>Oscillatoriophycideae</taxon>
        <taxon>Oscillatoriales</taxon>
        <taxon>Oscillatoriaceae</taxon>
        <taxon>Phormidium</taxon>
    </lineage>
</organism>